<name>A0ABU9NY48_9ENTR</name>
<comment type="caution">
    <text evidence="1">The sequence shown here is derived from an EMBL/GenBank/DDBJ whole genome shotgun (WGS) entry which is preliminary data.</text>
</comment>
<evidence type="ECO:0000313" key="1">
    <source>
        <dbReference type="EMBL" id="MEM0623572.1"/>
    </source>
</evidence>
<gene>
    <name evidence="1" type="ORF">AAFL32_06705</name>
</gene>
<dbReference type="Proteomes" id="UP001458070">
    <property type="component" value="Unassembled WGS sequence"/>
</dbReference>
<evidence type="ECO:0000313" key="2">
    <source>
        <dbReference type="Proteomes" id="UP001458070"/>
    </source>
</evidence>
<sequence>MSYGAAIRNQNGAIVVDSNFRHTVFHDKRMPQIIDTGAYDGNMQFGRIRELGYLSPDYEPKPGFLHWFRLTPNTWGFPGAWMFKPGQVEIIRTSRTQALQKGVLNVYSESQELLWSDISSYNMPRIRGFITPSLAVDNNVEAISPGFNPWILLNNCPGNLSDDGSVIGYSGLTFHWDGGTLRYKWERRYQRPFTDVFGGKPILNIPYAIFNYGL</sequence>
<reference evidence="1 2" key="1">
    <citation type="submission" date="2024-04" db="EMBL/GenBank/DDBJ databases">
        <title>Draft genome assemblies of urinary isolates.</title>
        <authorList>
            <person name="Appleberry H."/>
            <person name="Kula A."/>
            <person name="Wolfe A.J."/>
            <person name="Putonti C."/>
        </authorList>
    </citation>
    <scope>NUCLEOTIDE SEQUENCE [LARGE SCALE GENOMIC DNA]</scope>
    <source>
        <strain evidence="1 2">UMB12529</strain>
    </source>
</reference>
<organism evidence="1 2">
    <name type="scientific">Klebsiella grimontii</name>
    <dbReference type="NCBI Taxonomy" id="2058152"/>
    <lineage>
        <taxon>Bacteria</taxon>
        <taxon>Pseudomonadati</taxon>
        <taxon>Pseudomonadota</taxon>
        <taxon>Gammaproteobacteria</taxon>
        <taxon>Enterobacterales</taxon>
        <taxon>Enterobacteriaceae</taxon>
        <taxon>Klebsiella/Raoultella group</taxon>
        <taxon>Klebsiella</taxon>
    </lineage>
</organism>
<dbReference type="EMBL" id="JBCGEM010000004">
    <property type="protein sequence ID" value="MEM0623572.1"/>
    <property type="molecule type" value="Genomic_DNA"/>
</dbReference>
<proteinExistence type="predicted"/>
<dbReference type="RefSeq" id="WP_134878470.1">
    <property type="nucleotide sequence ID" value="NZ_CABGKG010000025.1"/>
</dbReference>
<keyword evidence="2" id="KW-1185">Reference proteome</keyword>
<accession>A0ABU9NY48</accession>
<protein>
    <submittedName>
        <fullName evidence="1">Uncharacterized protein</fullName>
    </submittedName>
</protein>